<evidence type="ECO:0000256" key="3">
    <source>
        <dbReference type="ARBA" id="ARBA00015915"/>
    </source>
</evidence>
<evidence type="ECO:0000256" key="7">
    <source>
        <dbReference type="ARBA" id="ARBA00022764"/>
    </source>
</evidence>
<keyword evidence="5" id="KW-0479">Metal-binding</keyword>
<dbReference type="Proteomes" id="UP000190135">
    <property type="component" value="Unassembled WGS sequence"/>
</dbReference>
<dbReference type="InterPro" id="IPR035520">
    <property type="entry name" value="ZnuA"/>
</dbReference>
<dbReference type="OrthoDB" id="7346865at2"/>
<gene>
    <name evidence="14" type="ORF">SAMN05428963_103401</name>
</gene>
<dbReference type="AlphaFoldDB" id="A0A1T4PB56"/>
<evidence type="ECO:0000313" key="15">
    <source>
        <dbReference type="Proteomes" id="UP000190135"/>
    </source>
</evidence>
<proteinExistence type="inferred from homology"/>
<name>A0A1T4PB56_9HYPH</name>
<dbReference type="Gene3D" id="3.40.50.1980">
    <property type="entry name" value="Nitrogenase molybdenum iron protein domain"/>
    <property type="match status" value="2"/>
</dbReference>
<dbReference type="GO" id="GO:0046872">
    <property type="term" value="F:metal ion binding"/>
    <property type="evidence" value="ECO:0007669"/>
    <property type="project" value="UniProtKB-KW"/>
</dbReference>
<dbReference type="Pfam" id="PF01297">
    <property type="entry name" value="ZnuA"/>
    <property type="match status" value="1"/>
</dbReference>
<keyword evidence="6 13" id="KW-0732">Signal</keyword>
<dbReference type="STRING" id="1365950.SAMN05428963_103401"/>
<protein>
    <recommendedName>
        <fullName evidence="3">High-affinity zinc uptake system protein ZnuA</fullName>
    </recommendedName>
</protein>
<dbReference type="SUPFAM" id="SSF53807">
    <property type="entry name" value="Helical backbone' metal receptor"/>
    <property type="match status" value="1"/>
</dbReference>
<dbReference type="GO" id="GO:0006829">
    <property type="term" value="P:zinc ion transport"/>
    <property type="evidence" value="ECO:0007669"/>
    <property type="project" value="UniProtKB-KW"/>
</dbReference>
<dbReference type="PANTHER" id="PTHR42953">
    <property type="entry name" value="HIGH-AFFINITY ZINC UPTAKE SYSTEM PROTEIN ZNUA-RELATED"/>
    <property type="match status" value="1"/>
</dbReference>
<evidence type="ECO:0000256" key="9">
    <source>
        <dbReference type="ARBA" id="ARBA00022906"/>
    </source>
</evidence>
<evidence type="ECO:0000256" key="12">
    <source>
        <dbReference type="SAM" id="MobiDB-lite"/>
    </source>
</evidence>
<reference evidence="14 15" key="1">
    <citation type="submission" date="2017-02" db="EMBL/GenBank/DDBJ databases">
        <authorList>
            <person name="Peterson S.W."/>
        </authorList>
    </citation>
    <scope>NUCLEOTIDE SEQUENCE [LARGE SCALE GENOMIC DNA]</scope>
    <source>
        <strain evidence="14 15">USBA 369</strain>
    </source>
</reference>
<accession>A0A1T4PB56</accession>
<dbReference type="InterPro" id="IPR006127">
    <property type="entry name" value="ZnuA-like"/>
</dbReference>
<keyword evidence="7" id="KW-0574">Periplasm</keyword>
<dbReference type="CDD" id="cd01019">
    <property type="entry name" value="ZnuA"/>
    <property type="match status" value="1"/>
</dbReference>
<keyword evidence="15" id="KW-1185">Reference proteome</keyword>
<dbReference type="EMBL" id="FUXL01000003">
    <property type="protein sequence ID" value="SJZ88048.1"/>
    <property type="molecule type" value="Genomic_DNA"/>
</dbReference>
<dbReference type="RefSeq" id="WP_078707500.1">
    <property type="nucleotide sequence ID" value="NZ_FUXL01000003.1"/>
</dbReference>
<feature type="region of interest" description="Disordered" evidence="12">
    <location>
        <begin position="118"/>
        <end position="144"/>
    </location>
</feature>
<feature type="compositionally biased region" description="Basic and acidic residues" evidence="12">
    <location>
        <begin position="121"/>
        <end position="144"/>
    </location>
</feature>
<evidence type="ECO:0000256" key="5">
    <source>
        <dbReference type="ARBA" id="ARBA00022723"/>
    </source>
</evidence>
<feature type="chain" id="PRO_5012029670" description="High-affinity zinc uptake system protein ZnuA" evidence="13">
    <location>
        <begin position="23"/>
        <end position="315"/>
    </location>
</feature>
<evidence type="ECO:0000256" key="8">
    <source>
        <dbReference type="ARBA" id="ARBA00022833"/>
    </source>
</evidence>
<evidence type="ECO:0000256" key="10">
    <source>
        <dbReference type="ARBA" id="ARBA00023065"/>
    </source>
</evidence>
<evidence type="ECO:0000256" key="6">
    <source>
        <dbReference type="ARBA" id="ARBA00022729"/>
    </source>
</evidence>
<organism evidence="14 15">
    <name type="scientific">Consotaella salsifontis</name>
    <dbReference type="NCBI Taxonomy" id="1365950"/>
    <lineage>
        <taxon>Bacteria</taxon>
        <taxon>Pseudomonadati</taxon>
        <taxon>Pseudomonadota</taxon>
        <taxon>Alphaproteobacteria</taxon>
        <taxon>Hyphomicrobiales</taxon>
        <taxon>Aurantimonadaceae</taxon>
        <taxon>Consotaella</taxon>
    </lineage>
</organism>
<keyword evidence="4" id="KW-0813">Transport</keyword>
<evidence type="ECO:0000256" key="4">
    <source>
        <dbReference type="ARBA" id="ARBA00022448"/>
    </source>
</evidence>
<evidence type="ECO:0000256" key="2">
    <source>
        <dbReference type="ARBA" id="ARBA00011028"/>
    </source>
</evidence>
<dbReference type="GO" id="GO:0042597">
    <property type="term" value="C:periplasmic space"/>
    <property type="evidence" value="ECO:0007669"/>
    <property type="project" value="UniProtKB-SubCell"/>
</dbReference>
<evidence type="ECO:0000256" key="1">
    <source>
        <dbReference type="ARBA" id="ARBA00004418"/>
    </source>
</evidence>
<comment type="similarity">
    <text evidence="2">Belongs to the bacterial solute-binding protein 9 family.</text>
</comment>
<keyword evidence="11" id="KW-1015">Disulfide bond</keyword>
<evidence type="ECO:0000313" key="14">
    <source>
        <dbReference type="EMBL" id="SJZ88048.1"/>
    </source>
</evidence>
<evidence type="ECO:0000256" key="13">
    <source>
        <dbReference type="SAM" id="SignalP"/>
    </source>
</evidence>
<keyword evidence="9" id="KW-0864">Zinc transport</keyword>
<keyword evidence="10" id="KW-0406">Ion transport</keyword>
<comment type="subcellular location">
    <subcellularLocation>
        <location evidence="1">Periplasm</location>
    </subcellularLocation>
</comment>
<dbReference type="InterPro" id="IPR050492">
    <property type="entry name" value="Bact_metal-bind_prot9"/>
</dbReference>
<evidence type="ECO:0000256" key="11">
    <source>
        <dbReference type="ARBA" id="ARBA00023157"/>
    </source>
</evidence>
<keyword evidence="8" id="KW-0862">Zinc</keyword>
<feature type="signal peptide" evidence="13">
    <location>
        <begin position="1"/>
        <end position="22"/>
    </location>
</feature>
<sequence>MRVKALLLAASGLLAAAGVAEAAPHVVVSIKPLHSLVATVMQGVGEPDLIIQGAGSPHGYSLKPSDARAIESANVIFWAGPQLETFLEQPLETLSGKASVVALSDVPGLVKLPLREGGMFEPHHHDDGEEHEDHDHDHDHDHEGFDPHIWLDPVNAKLMAEAAADTLATADPQNAASYEKNAEALAARLDSLTSETEAELTPLAGKPFIVFHDAYQSFENRFGVRASGSITVNPETPPGARRIAEIRDKVGSLGAVCIFSEPQFPPALVATIAEGTGARTGILDPIGADLPPGPDLYFELIGHLASSLASCLRGD</sequence>
<dbReference type="PANTHER" id="PTHR42953:SF3">
    <property type="entry name" value="HIGH-AFFINITY ZINC UPTAKE SYSTEM PROTEIN ZNUA"/>
    <property type="match status" value="1"/>
</dbReference>